<dbReference type="PANTHER" id="PTHR39077">
    <property type="entry name" value="DUF4793 DOMAIN-CONTAINING PROTEIN"/>
    <property type="match status" value="1"/>
</dbReference>
<evidence type="ECO:0000256" key="2">
    <source>
        <dbReference type="SAM" id="Phobius"/>
    </source>
</evidence>
<keyword evidence="6" id="KW-1185">Reference proteome</keyword>
<feature type="region of interest" description="Disordered" evidence="1">
    <location>
        <begin position="242"/>
        <end position="331"/>
    </location>
</feature>
<evidence type="ECO:0000313" key="6">
    <source>
        <dbReference type="Proteomes" id="UP001642540"/>
    </source>
</evidence>
<feature type="region of interest" description="Disordered" evidence="1">
    <location>
        <begin position="195"/>
        <end position="226"/>
    </location>
</feature>
<dbReference type="Pfam" id="PF16041">
    <property type="entry name" value="APD1-4_M"/>
    <property type="match status" value="1"/>
</dbReference>
<name>A0ABP1Q510_9HEXA</name>
<evidence type="ECO:0000259" key="4">
    <source>
        <dbReference type="Pfam" id="PF16041"/>
    </source>
</evidence>
<feature type="compositionally biased region" description="Polar residues" evidence="1">
    <location>
        <begin position="266"/>
        <end position="284"/>
    </location>
</feature>
<keyword evidence="2" id="KW-0472">Membrane</keyword>
<reference evidence="5 6" key="1">
    <citation type="submission" date="2024-08" db="EMBL/GenBank/DDBJ databases">
        <authorList>
            <person name="Cucini C."/>
            <person name="Frati F."/>
        </authorList>
    </citation>
    <scope>NUCLEOTIDE SEQUENCE [LARGE SCALE GENOMIC DNA]</scope>
</reference>
<dbReference type="InterPro" id="IPR032008">
    <property type="entry name" value="APD1-4_N"/>
</dbReference>
<gene>
    <name evidence="5" type="ORF">ODALV1_LOCUS5336</name>
</gene>
<evidence type="ECO:0000313" key="5">
    <source>
        <dbReference type="EMBL" id="CAL8082869.1"/>
    </source>
</evidence>
<evidence type="ECO:0000259" key="3">
    <source>
        <dbReference type="Pfam" id="PF16040"/>
    </source>
</evidence>
<evidence type="ECO:0000256" key="1">
    <source>
        <dbReference type="SAM" id="MobiDB-lite"/>
    </source>
</evidence>
<organism evidence="5 6">
    <name type="scientific">Orchesella dallaii</name>
    <dbReference type="NCBI Taxonomy" id="48710"/>
    <lineage>
        <taxon>Eukaryota</taxon>
        <taxon>Metazoa</taxon>
        <taxon>Ecdysozoa</taxon>
        <taxon>Arthropoda</taxon>
        <taxon>Hexapoda</taxon>
        <taxon>Collembola</taxon>
        <taxon>Entomobryomorpha</taxon>
        <taxon>Entomobryoidea</taxon>
        <taxon>Orchesellidae</taxon>
        <taxon>Orchesellinae</taxon>
        <taxon>Orchesella</taxon>
    </lineage>
</organism>
<dbReference type="Pfam" id="PF16040">
    <property type="entry name" value="APD1-4_N"/>
    <property type="match status" value="1"/>
</dbReference>
<dbReference type="EMBL" id="CAXLJM020000016">
    <property type="protein sequence ID" value="CAL8082869.1"/>
    <property type="molecule type" value="Genomic_DNA"/>
</dbReference>
<keyword evidence="2" id="KW-0812">Transmembrane</keyword>
<feature type="transmembrane region" description="Helical" evidence="2">
    <location>
        <begin position="486"/>
        <end position="505"/>
    </location>
</feature>
<comment type="caution">
    <text evidence="5">The sequence shown here is derived from an EMBL/GenBank/DDBJ whole genome shotgun (WGS) entry which is preliminary data.</text>
</comment>
<dbReference type="InterPro" id="IPR032010">
    <property type="entry name" value="APD1-4_M"/>
</dbReference>
<keyword evidence="2" id="KW-1133">Transmembrane helix</keyword>
<evidence type="ECO:0008006" key="7">
    <source>
        <dbReference type="Google" id="ProtNLM"/>
    </source>
</evidence>
<protein>
    <recommendedName>
        <fullName evidence="7">E3 ubiquitin-protein ligase APD1-4 middle domain-containing protein</fullName>
    </recommendedName>
</protein>
<sequence>MGLSENRSVTAYYRYHSISDLAGTAARFTGPIRVATFCLMTIILPCLLLIAPLYIRYQVFSDVLYTLGESDLVTVDRPISTFWCEKQNLWMNATFHAYLLDEQPQISEDLQLFEMDKHMQLADDSLEYWGFFLLQGSKVILSVCSRQVRIRHYPSPNPDQVEPWEDDKSAQGGEITVTFRKGEQDVERELESYDYSHDPVNGKNPLGSPEGMNLTQTNQRAKSRKNKMKIVGKGAGRFRDKYQKGVQTAHESMKIHRNRNRNNNRTFDTPQSPFHSSDGATQQTTRKKRDTGKTANAEMTKGEENMSKFQDSQETDLEDIPPNPVGVEPDEMEVHGEGDEEVIDEEDIRSSGSSFAKNLWSCYGGDTLFTQTFSSSLRCQSQDAMMKYALRMRTVHEITSTGYYYYIFYSDNDIVSNDIFARFNIEKVVYSFPNYTHSCINTTQCSLPLNFLSSEKVLLEVPLQDGVSDEDSLSQMILISSCRPRLAVFFIFPVSIIFLILCCAFM</sequence>
<accession>A0ABP1Q510</accession>
<proteinExistence type="predicted"/>
<feature type="domain" description="E3 ubiquitin-protein ligase APD1-4 N-terminal" evidence="3">
    <location>
        <begin position="92"/>
        <end position="147"/>
    </location>
</feature>
<dbReference type="PANTHER" id="PTHR39077:SF2">
    <property type="entry name" value="E3 UBIQUITIN-PROTEIN LIGASE APD1-4 MIDDLE DOMAIN-CONTAINING PROTEIN"/>
    <property type="match status" value="1"/>
</dbReference>
<feature type="domain" description="E3 ubiquitin-protein ligase APD1-4 middle" evidence="4">
    <location>
        <begin position="395"/>
        <end position="503"/>
    </location>
</feature>
<dbReference type="Proteomes" id="UP001642540">
    <property type="component" value="Unassembled WGS sequence"/>
</dbReference>
<feature type="transmembrane region" description="Helical" evidence="2">
    <location>
        <begin position="34"/>
        <end position="55"/>
    </location>
</feature>